<name>A0A1J1HN92_9DIPT</name>
<dbReference type="AlphaFoldDB" id="A0A1J1HN92"/>
<accession>A0A1J1HN92</accession>
<dbReference type="Proteomes" id="UP000183832">
    <property type="component" value="Unassembled WGS sequence"/>
</dbReference>
<evidence type="ECO:0000256" key="1">
    <source>
        <dbReference type="SAM" id="Phobius"/>
    </source>
</evidence>
<sequence length="169" mass="19102">MISIAFKLKNAKILFAIGLFVSLVIGGCALVKERTNSQISFYKSSSRIIADNLVNFLAITVVLTINLYYSAKLLEGIVHRLPFKILPWVLINGVNLIQLSVHFFTIDTIIGYLTLVVFSYIWLTMLFLFYEILKATKEENTVCNQPASAPTVETIEIPYNTFGNDKRED</sequence>
<keyword evidence="1" id="KW-0472">Membrane</keyword>
<feature type="transmembrane region" description="Helical" evidence="1">
    <location>
        <begin position="109"/>
        <end position="130"/>
    </location>
</feature>
<reference evidence="2 3" key="1">
    <citation type="submission" date="2015-04" db="EMBL/GenBank/DDBJ databases">
        <authorList>
            <person name="Syromyatnikov M.Y."/>
            <person name="Popov V.N."/>
        </authorList>
    </citation>
    <scope>NUCLEOTIDE SEQUENCE [LARGE SCALE GENOMIC DNA]</scope>
</reference>
<feature type="transmembrane region" description="Helical" evidence="1">
    <location>
        <begin position="12"/>
        <end position="32"/>
    </location>
</feature>
<proteinExistence type="predicted"/>
<keyword evidence="1" id="KW-1133">Transmembrane helix</keyword>
<keyword evidence="3" id="KW-1185">Reference proteome</keyword>
<feature type="transmembrane region" description="Helical" evidence="1">
    <location>
        <begin position="52"/>
        <end position="69"/>
    </location>
</feature>
<organism evidence="2 3">
    <name type="scientific">Clunio marinus</name>
    <dbReference type="NCBI Taxonomy" id="568069"/>
    <lineage>
        <taxon>Eukaryota</taxon>
        <taxon>Metazoa</taxon>
        <taxon>Ecdysozoa</taxon>
        <taxon>Arthropoda</taxon>
        <taxon>Hexapoda</taxon>
        <taxon>Insecta</taxon>
        <taxon>Pterygota</taxon>
        <taxon>Neoptera</taxon>
        <taxon>Endopterygota</taxon>
        <taxon>Diptera</taxon>
        <taxon>Nematocera</taxon>
        <taxon>Chironomoidea</taxon>
        <taxon>Chironomidae</taxon>
        <taxon>Clunio</taxon>
    </lineage>
</organism>
<evidence type="ECO:0000313" key="3">
    <source>
        <dbReference type="Proteomes" id="UP000183832"/>
    </source>
</evidence>
<dbReference type="EMBL" id="CVRI01000004">
    <property type="protein sequence ID" value="CRK87705.1"/>
    <property type="molecule type" value="Genomic_DNA"/>
</dbReference>
<protein>
    <submittedName>
        <fullName evidence="2">CLUMA_CG001495, isoform A</fullName>
    </submittedName>
</protein>
<dbReference type="PROSITE" id="PS51257">
    <property type="entry name" value="PROKAR_LIPOPROTEIN"/>
    <property type="match status" value="1"/>
</dbReference>
<evidence type="ECO:0000313" key="2">
    <source>
        <dbReference type="EMBL" id="CRK87705.1"/>
    </source>
</evidence>
<gene>
    <name evidence="2" type="ORF">CLUMA_CG001495</name>
</gene>
<keyword evidence="1" id="KW-0812">Transmembrane</keyword>